<dbReference type="GO" id="GO:0042597">
    <property type="term" value="C:periplasmic space"/>
    <property type="evidence" value="ECO:0007669"/>
    <property type="project" value="InterPro"/>
</dbReference>
<feature type="region of interest" description="Disordered" evidence="3">
    <location>
        <begin position="244"/>
        <end position="284"/>
    </location>
</feature>
<evidence type="ECO:0000256" key="2">
    <source>
        <dbReference type="ARBA" id="ARBA00023008"/>
    </source>
</evidence>
<feature type="compositionally biased region" description="Low complexity" evidence="3">
    <location>
        <begin position="248"/>
        <end position="278"/>
    </location>
</feature>
<evidence type="ECO:0000256" key="1">
    <source>
        <dbReference type="ARBA" id="ARBA00022729"/>
    </source>
</evidence>
<feature type="domain" description="CopC" evidence="5">
    <location>
        <begin position="34"/>
        <end position="150"/>
    </location>
</feature>
<proteinExistence type="predicted"/>
<keyword evidence="4" id="KW-0812">Transmembrane</keyword>
<dbReference type="EMBL" id="JACHIU010000001">
    <property type="protein sequence ID" value="MBB6470888.1"/>
    <property type="molecule type" value="Genomic_DNA"/>
</dbReference>
<keyword evidence="7" id="KW-1185">Reference proteome</keyword>
<evidence type="ECO:0000313" key="6">
    <source>
        <dbReference type="EMBL" id="MBB6470888.1"/>
    </source>
</evidence>
<keyword evidence="1" id="KW-0732">Signal</keyword>
<evidence type="ECO:0000256" key="3">
    <source>
        <dbReference type="SAM" id="MobiDB-lite"/>
    </source>
</evidence>
<evidence type="ECO:0000259" key="5">
    <source>
        <dbReference type="Pfam" id="PF04234"/>
    </source>
</evidence>
<evidence type="ECO:0000313" key="7">
    <source>
        <dbReference type="Proteomes" id="UP000555564"/>
    </source>
</evidence>
<feature type="region of interest" description="Disordered" evidence="3">
    <location>
        <begin position="180"/>
        <end position="217"/>
    </location>
</feature>
<accession>A0A7X0I9D0</accession>
<gene>
    <name evidence="6" type="ORF">BJ992_000319</name>
</gene>
<dbReference type="InterPro" id="IPR007348">
    <property type="entry name" value="CopC_dom"/>
</dbReference>
<organism evidence="6 7">
    <name type="scientific">Sphaerisporangium rubeum</name>
    <dbReference type="NCBI Taxonomy" id="321317"/>
    <lineage>
        <taxon>Bacteria</taxon>
        <taxon>Bacillati</taxon>
        <taxon>Actinomycetota</taxon>
        <taxon>Actinomycetes</taxon>
        <taxon>Streptosporangiales</taxon>
        <taxon>Streptosporangiaceae</taxon>
        <taxon>Sphaerisporangium</taxon>
    </lineage>
</organism>
<dbReference type="InterPro" id="IPR014755">
    <property type="entry name" value="Cu-Rt/internalin_Ig-like"/>
</dbReference>
<protein>
    <recommendedName>
        <fullName evidence="5">CopC domain-containing protein</fullName>
    </recommendedName>
</protein>
<dbReference type="Gene3D" id="2.60.40.1220">
    <property type="match status" value="1"/>
</dbReference>
<name>A0A7X0I9D0_9ACTN</name>
<dbReference type="SUPFAM" id="SSF81296">
    <property type="entry name" value="E set domains"/>
    <property type="match status" value="1"/>
</dbReference>
<sequence length="284" mass="30551">MRRVVTRLLAVVVSALVAMGLSVFVLGAPAAYAHGRLVVSTPAEGSKLDEPVESLSLAFTEKPASFAYFTVTAPNGQRVDQRWWHSEPFPLDEPVRELNLVNGVWEPQFYHTGFPVTVPVSHWPGKGTYVARYKTVASDGEKVEGELRFTYTGRVTAAPPGWQPPADEPLPELLAAIEQGPSSAAPQATSQQAQPQQAPSQQPQTQQPQRSPVSQDGDGVSVWLVPVLLVAGAGVLIAWPALRRPRAASRVPGPRGRRPGPTSRSPGSKGRRPASASAARKRRQ</sequence>
<dbReference type="GO" id="GO:0046688">
    <property type="term" value="P:response to copper ion"/>
    <property type="evidence" value="ECO:0007669"/>
    <property type="project" value="InterPro"/>
</dbReference>
<keyword evidence="2" id="KW-0186">Copper</keyword>
<keyword evidence="4" id="KW-0472">Membrane</keyword>
<feature type="transmembrane region" description="Helical" evidence="4">
    <location>
        <begin position="220"/>
        <end position="242"/>
    </location>
</feature>
<dbReference type="InterPro" id="IPR014756">
    <property type="entry name" value="Ig_E-set"/>
</dbReference>
<feature type="compositionally biased region" description="Low complexity" evidence="3">
    <location>
        <begin position="180"/>
        <end position="215"/>
    </location>
</feature>
<evidence type="ECO:0000256" key="4">
    <source>
        <dbReference type="SAM" id="Phobius"/>
    </source>
</evidence>
<comment type="caution">
    <text evidence="6">The sequence shown here is derived from an EMBL/GenBank/DDBJ whole genome shotgun (WGS) entry which is preliminary data.</text>
</comment>
<dbReference type="GO" id="GO:0005507">
    <property type="term" value="F:copper ion binding"/>
    <property type="evidence" value="ECO:0007669"/>
    <property type="project" value="InterPro"/>
</dbReference>
<keyword evidence="4" id="KW-1133">Transmembrane helix</keyword>
<dbReference type="RefSeq" id="WP_184978187.1">
    <property type="nucleotide sequence ID" value="NZ_BAAALO010000069.1"/>
</dbReference>
<dbReference type="Pfam" id="PF04234">
    <property type="entry name" value="CopC"/>
    <property type="match status" value="1"/>
</dbReference>
<dbReference type="Proteomes" id="UP000555564">
    <property type="component" value="Unassembled WGS sequence"/>
</dbReference>
<reference evidence="6 7" key="1">
    <citation type="submission" date="2020-08" db="EMBL/GenBank/DDBJ databases">
        <title>Sequencing the genomes of 1000 actinobacteria strains.</title>
        <authorList>
            <person name="Klenk H.-P."/>
        </authorList>
    </citation>
    <scope>NUCLEOTIDE SEQUENCE [LARGE SCALE GENOMIC DNA]</scope>
    <source>
        <strain evidence="6 7">DSM 44936</strain>
    </source>
</reference>
<dbReference type="AlphaFoldDB" id="A0A7X0I9D0"/>